<evidence type="ECO:0000313" key="4">
    <source>
        <dbReference type="EMBL" id="KAJ8613274.1"/>
    </source>
</evidence>
<comment type="caution">
    <text evidence="4">The sequence shown here is derived from an EMBL/GenBank/DDBJ whole genome shotgun (WGS) entry which is preliminary data.</text>
</comment>
<dbReference type="Pfam" id="PF05406">
    <property type="entry name" value="WGR"/>
    <property type="match status" value="1"/>
</dbReference>
<dbReference type="AlphaFoldDB" id="A0AAD7XN31"/>
<accession>A0AAD7XN31</accession>
<dbReference type="PANTHER" id="PTHR33119">
    <property type="entry name" value="IFI3P"/>
    <property type="match status" value="1"/>
</dbReference>
<protein>
    <submittedName>
        <fullName evidence="4">Uncharacterized protein</fullName>
    </submittedName>
</protein>
<evidence type="ECO:0000256" key="1">
    <source>
        <dbReference type="SAM" id="MobiDB-lite"/>
    </source>
</evidence>
<sequence length="792" mass="88004">MSGGSELVIKVPETLEGAQGIGDYKARLARGVRYYRFQAVKCDGKYYVVANHGRLGDPPLVAIDQRTSEKKALKLFVRLYRERVGVSWGSESPPFGDAEYVVGEPEADGVELRSEAFADALTENGFATAITMHTYERGGWHGDDRLSEVHWQEGDGGAPKSTVDARISNLVFAIRDRVDWFEKISDPGIVEAWRRDVKAMKFGSVPPPAEDGEEQQQEQPPEREGVDEAAEEEDDEAAEEEGAEGDDEDDEEEEEEEEEDMMDVVEDGPMAESESDAEGKVYEDFKPKVFKGEKAFEVDRAFELAVGECREVAAASEGPFRPSGADGVFCRDHMPESLRLALWRGATALRQAPAIGHTGPDFHPESNKIVVDLVHPSMYCYERGVTPVTSNKADLFASRWTVLNACRPETSSSSRSSSSLEPDKPPPRVIWRPRRGARPEDTLSSPTGLAWLPSEVEVDASGKCKFRSYVNSLHPIDNSGLYETLEEALGYALPGLEEALTTLGTSGTPPREISPRRCEEPEIGVVVIGPGHPDFDEDMNDGEPFEEETLISPELPATPPPLATPPRVSLRGRMLQVIVKIARYELDDERTSFAGGTWHVEGAHDERIVATACCYLENTNVSETHLQFRASVRTPDYPQNDTAGVWRVYAMNDEDLLVQSRGECRTLEGRVLCWPNVLQHRLAPFSRLDAAKPGVRTILVFFLVDPTLRVRSTATVPPQQRAWIERDLDALLAIKLPPRGLRAAVASYLALGIDYNQASDRRNRLMAERKAIFDSDQGDWPIFKQEFSLCEH</sequence>
<keyword evidence="5" id="KW-1185">Reference proteome</keyword>
<feature type="domain" description="WGR" evidence="2">
    <location>
        <begin position="33"/>
        <end position="91"/>
    </location>
</feature>
<evidence type="ECO:0000259" key="2">
    <source>
        <dbReference type="Pfam" id="PF05406"/>
    </source>
</evidence>
<dbReference type="InterPro" id="IPR008893">
    <property type="entry name" value="WGR_domain"/>
</dbReference>
<dbReference type="Pfam" id="PF14033">
    <property type="entry name" value="DUF4246"/>
    <property type="match status" value="1"/>
</dbReference>
<name>A0AAD7XN31_9STRA</name>
<reference evidence="4" key="1">
    <citation type="submission" date="2023-01" db="EMBL/GenBank/DDBJ databases">
        <title>Metagenome sequencing of chrysophaentin producing Chrysophaeum taylorii.</title>
        <authorList>
            <person name="Davison J."/>
            <person name="Bewley C."/>
        </authorList>
    </citation>
    <scope>NUCLEOTIDE SEQUENCE</scope>
    <source>
        <strain evidence="4">NIES-1699</strain>
    </source>
</reference>
<evidence type="ECO:0000259" key="3">
    <source>
        <dbReference type="Pfam" id="PF14033"/>
    </source>
</evidence>
<dbReference type="EMBL" id="JAQMWT010000031">
    <property type="protein sequence ID" value="KAJ8613274.1"/>
    <property type="molecule type" value="Genomic_DNA"/>
</dbReference>
<dbReference type="SUPFAM" id="SSF142921">
    <property type="entry name" value="WGR domain-like"/>
    <property type="match status" value="1"/>
</dbReference>
<dbReference type="Proteomes" id="UP001230188">
    <property type="component" value="Unassembled WGS sequence"/>
</dbReference>
<evidence type="ECO:0000313" key="5">
    <source>
        <dbReference type="Proteomes" id="UP001230188"/>
    </source>
</evidence>
<dbReference type="InterPro" id="IPR025340">
    <property type="entry name" value="DUF4246"/>
</dbReference>
<feature type="region of interest" description="Disordered" evidence="1">
    <location>
        <begin position="202"/>
        <end position="280"/>
    </location>
</feature>
<dbReference type="PANTHER" id="PTHR33119:SF1">
    <property type="entry name" value="FE2OG DIOXYGENASE DOMAIN-CONTAINING PROTEIN"/>
    <property type="match status" value="1"/>
</dbReference>
<feature type="region of interest" description="Disordered" evidence="1">
    <location>
        <begin position="408"/>
        <end position="446"/>
    </location>
</feature>
<gene>
    <name evidence="4" type="ORF">CTAYLR_010635</name>
</gene>
<proteinExistence type="predicted"/>
<feature type="compositionally biased region" description="Acidic residues" evidence="1">
    <location>
        <begin position="227"/>
        <end position="266"/>
    </location>
</feature>
<dbReference type="InterPro" id="IPR049192">
    <property type="entry name" value="DUF4246_C"/>
</dbReference>
<dbReference type="InterPro" id="IPR036930">
    <property type="entry name" value="WGR_dom_sf"/>
</dbReference>
<organism evidence="4 5">
    <name type="scientific">Chrysophaeum taylorii</name>
    <dbReference type="NCBI Taxonomy" id="2483200"/>
    <lineage>
        <taxon>Eukaryota</taxon>
        <taxon>Sar</taxon>
        <taxon>Stramenopiles</taxon>
        <taxon>Ochrophyta</taxon>
        <taxon>Pelagophyceae</taxon>
        <taxon>Pelagomonadales</taxon>
        <taxon>Pelagomonadaceae</taxon>
        <taxon>Chrysophaeum</taxon>
    </lineage>
</organism>
<feature type="domain" description="DUF4246" evidence="3">
    <location>
        <begin position="334"/>
        <end position="726"/>
    </location>
</feature>